<evidence type="ECO:0000313" key="2">
    <source>
        <dbReference type="EMBL" id="CAI9782846.1"/>
    </source>
</evidence>
<reference evidence="2" key="1">
    <citation type="submission" date="2023-05" db="EMBL/GenBank/DDBJ databases">
        <authorList>
            <person name="Huff M."/>
        </authorList>
    </citation>
    <scope>NUCLEOTIDE SEQUENCE</scope>
</reference>
<name>A0AAD2ECD5_9LAMI</name>
<keyword evidence="3" id="KW-1185">Reference proteome</keyword>
<evidence type="ECO:0000313" key="3">
    <source>
        <dbReference type="Proteomes" id="UP000834106"/>
    </source>
</evidence>
<dbReference type="InterPro" id="IPR056551">
    <property type="entry name" value="Beta-prop_NOL10_N"/>
</dbReference>
<proteinExistence type="predicted"/>
<dbReference type="AlphaFoldDB" id="A0AAD2ECD5"/>
<dbReference type="InterPro" id="IPR036322">
    <property type="entry name" value="WD40_repeat_dom_sf"/>
</dbReference>
<evidence type="ECO:0000259" key="1">
    <source>
        <dbReference type="Pfam" id="PF23098"/>
    </source>
</evidence>
<gene>
    <name evidence="2" type="ORF">FPE_LOCUS30276</name>
</gene>
<dbReference type="PANTHER" id="PTHR14927">
    <property type="entry name" value="NUCLEOLAR PROTEIN 10"/>
    <property type="match status" value="1"/>
</dbReference>
<organism evidence="2 3">
    <name type="scientific">Fraxinus pennsylvanica</name>
    <dbReference type="NCBI Taxonomy" id="56036"/>
    <lineage>
        <taxon>Eukaryota</taxon>
        <taxon>Viridiplantae</taxon>
        <taxon>Streptophyta</taxon>
        <taxon>Embryophyta</taxon>
        <taxon>Tracheophyta</taxon>
        <taxon>Spermatophyta</taxon>
        <taxon>Magnoliopsida</taxon>
        <taxon>eudicotyledons</taxon>
        <taxon>Gunneridae</taxon>
        <taxon>Pentapetalae</taxon>
        <taxon>asterids</taxon>
        <taxon>lamiids</taxon>
        <taxon>Lamiales</taxon>
        <taxon>Oleaceae</taxon>
        <taxon>Oleeae</taxon>
        <taxon>Fraxinus</taxon>
    </lineage>
</organism>
<dbReference type="GO" id="GO:0032040">
    <property type="term" value="C:small-subunit processome"/>
    <property type="evidence" value="ECO:0007669"/>
    <property type="project" value="TreeGrafter"/>
</dbReference>
<dbReference type="GO" id="GO:0000462">
    <property type="term" value="P:maturation of SSU-rRNA from tricistronic rRNA transcript (SSU-rRNA, 5.8S rRNA, LSU-rRNA)"/>
    <property type="evidence" value="ECO:0007669"/>
    <property type="project" value="TreeGrafter"/>
</dbReference>
<dbReference type="InterPro" id="IPR040382">
    <property type="entry name" value="NOL10/Enp2"/>
</dbReference>
<accession>A0AAD2ECD5</accession>
<sequence>MRLVARVHGHSLTALLVKSVQDKFRVGHFLSSLNTQSLALNVVSRRNIHGLVAGDGEDGAVECFDMRTRSSVGRINAVASAADIDGEVTAIEFGGKHGFFMADGSSGGKVLIFDLRKTNPVRVKDHIVRVWDPQTMVIQLSSYLDVTRVDVLHRFEEEANSPLAMIFQLSLGYQKRAIQESDVEELLFWVDYNNATVHSNTPGVTNVSATTSAAPCHFSLRPSLDHGSVNILGLFTVTSAVTAAAATATATATATFV</sequence>
<feature type="domain" description="Nucleolar protein 10-like N-terminal" evidence="1">
    <location>
        <begin position="25"/>
        <end position="130"/>
    </location>
</feature>
<dbReference type="EMBL" id="OU503054">
    <property type="protein sequence ID" value="CAI9782846.1"/>
    <property type="molecule type" value="Genomic_DNA"/>
</dbReference>
<dbReference type="InterPro" id="IPR015943">
    <property type="entry name" value="WD40/YVTN_repeat-like_dom_sf"/>
</dbReference>
<dbReference type="PANTHER" id="PTHR14927:SF0">
    <property type="entry name" value="NUCLEOLAR PROTEIN 10"/>
    <property type="match status" value="1"/>
</dbReference>
<protein>
    <recommendedName>
        <fullName evidence="1">Nucleolar protein 10-like N-terminal domain-containing protein</fullName>
    </recommendedName>
</protein>
<dbReference type="SUPFAM" id="SSF50978">
    <property type="entry name" value="WD40 repeat-like"/>
    <property type="match status" value="1"/>
</dbReference>
<dbReference type="Gene3D" id="2.130.10.10">
    <property type="entry name" value="YVTN repeat-like/Quinoprotein amine dehydrogenase"/>
    <property type="match status" value="1"/>
</dbReference>
<dbReference type="Pfam" id="PF23098">
    <property type="entry name" value="Beta-prop_NOL10_N"/>
    <property type="match status" value="1"/>
</dbReference>
<dbReference type="Proteomes" id="UP000834106">
    <property type="component" value="Chromosome 19"/>
</dbReference>
<dbReference type="GO" id="GO:0030686">
    <property type="term" value="C:90S preribosome"/>
    <property type="evidence" value="ECO:0007669"/>
    <property type="project" value="TreeGrafter"/>
</dbReference>